<organism evidence="2 3">
    <name type="scientific">Halobacillus salinarum</name>
    <dbReference type="NCBI Taxonomy" id="2932257"/>
    <lineage>
        <taxon>Bacteria</taxon>
        <taxon>Bacillati</taxon>
        <taxon>Bacillota</taxon>
        <taxon>Bacilli</taxon>
        <taxon>Bacillales</taxon>
        <taxon>Bacillaceae</taxon>
        <taxon>Halobacillus</taxon>
    </lineage>
</organism>
<dbReference type="RefSeq" id="WP_244708747.1">
    <property type="nucleotide sequence ID" value="NZ_CP095073.1"/>
</dbReference>
<keyword evidence="3" id="KW-1185">Reference proteome</keyword>
<evidence type="ECO:0000259" key="1">
    <source>
        <dbReference type="PROSITE" id="PS50943"/>
    </source>
</evidence>
<dbReference type="SUPFAM" id="SSF47413">
    <property type="entry name" value="lambda repressor-like DNA-binding domains"/>
    <property type="match status" value="1"/>
</dbReference>
<dbReference type="InterPro" id="IPR001387">
    <property type="entry name" value="Cro/C1-type_HTH"/>
</dbReference>
<reference evidence="2 3" key="1">
    <citation type="submission" date="2022-04" db="EMBL/GenBank/DDBJ databases">
        <title>Halobacillus sp. isolated from saltern.</title>
        <authorList>
            <person name="Won M."/>
            <person name="Lee C.-M."/>
            <person name="Woen H.-Y."/>
            <person name="Kwon S.-W."/>
        </authorList>
    </citation>
    <scope>NUCLEOTIDE SEQUENCE [LARGE SCALE GENOMIC DNA]</scope>
    <source>
        <strain evidence="2 3">SSBR10-3</strain>
    </source>
</reference>
<sequence>MYDQKVDLEKIKTIRKKNGISLERMSNLLGYSSPNGYFYLESGKSKFPAEKLAIVSTVLGVPIENLFFKQKVTKMETNESGEVI</sequence>
<dbReference type="PROSITE" id="PS50943">
    <property type="entry name" value="HTH_CROC1"/>
    <property type="match status" value="1"/>
</dbReference>
<accession>A0ABY4EFY6</accession>
<dbReference type="InterPro" id="IPR010982">
    <property type="entry name" value="Lambda_DNA-bd_dom_sf"/>
</dbReference>
<evidence type="ECO:0000313" key="2">
    <source>
        <dbReference type="EMBL" id="UOQ43388.1"/>
    </source>
</evidence>
<name>A0ABY4EFY6_9BACI</name>
<dbReference type="Pfam" id="PF01381">
    <property type="entry name" value="HTH_3"/>
    <property type="match status" value="1"/>
</dbReference>
<evidence type="ECO:0000313" key="3">
    <source>
        <dbReference type="Proteomes" id="UP000831787"/>
    </source>
</evidence>
<protein>
    <submittedName>
        <fullName evidence="2">Helix-turn-helix domain-containing protein</fullName>
    </submittedName>
</protein>
<proteinExistence type="predicted"/>
<dbReference type="Proteomes" id="UP000831787">
    <property type="component" value="Chromosome"/>
</dbReference>
<dbReference type="SMART" id="SM00530">
    <property type="entry name" value="HTH_XRE"/>
    <property type="match status" value="1"/>
</dbReference>
<feature type="domain" description="HTH cro/C1-type" evidence="1">
    <location>
        <begin position="11"/>
        <end position="66"/>
    </location>
</feature>
<gene>
    <name evidence="2" type="ORF">MUN89_15880</name>
</gene>
<dbReference type="Gene3D" id="1.10.260.40">
    <property type="entry name" value="lambda repressor-like DNA-binding domains"/>
    <property type="match status" value="1"/>
</dbReference>
<dbReference type="CDD" id="cd00093">
    <property type="entry name" value="HTH_XRE"/>
    <property type="match status" value="1"/>
</dbReference>
<dbReference type="EMBL" id="CP095073">
    <property type="protein sequence ID" value="UOQ43388.1"/>
    <property type="molecule type" value="Genomic_DNA"/>
</dbReference>